<name>A0A8D3D087_SCOMX</name>
<organism evidence="1 2">
    <name type="scientific">Scophthalmus maximus</name>
    <name type="common">Turbot</name>
    <name type="synonym">Psetta maxima</name>
    <dbReference type="NCBI Taxonomy" id="52904"/>
    <lineage>
        <taxon>Eukaryota</taxon>
        <taxon>Metazoa</taxon>
        <taxon>Chordata</taxon>
        <taxon>Craniata</taxon>
        <taxon>Vertebrata</taxon>
        <taxon>Euteleostomi</taxon>
        <taxon>Actinopterygii</taxon>
        <taxon>Neopterygii</taxon>
        <taxon>Teleostei</taxon>
        <taxon>Neoteleostei</taxon>
        <taxon>Acanthomorphata</taxon>
        <taxon>Carangaria</taxon>
        <taxon>Pleuronectiformes</taxon>
        <taxon>Pleuronectoidei</taxon>
        <taxon>Scophthalmidae</taxon>
        <taxon>Scophthalmus</taxon>
    </lineage>
</organism>
<dbReference type="AlphaFoldDB" id="A0A8D3D087"/>
<accession>A0A8D3D087</accession>
<dbReference type="Ensembl" id="ENSSMAT00000037544.1">
    <property type="protein sequence ID" value="ENSSMAP00000052945.1"/>
    <property type="gene ID" value="ENSSMAG00000026131.1"/>
</dbReference>
<reference evidence="1" key="2">
    <citation type="submission" date="2025-08" db="UniProtKB">
        <authorList>
            <consortium name="Ensembl"/>
        </authorList>
    </citation>
    <scope>IDENTIFICATION</scope>
</reference>
<reference evidence="1" key="1">
    <citation type="submission" date="2023-05" db="EMBL/GenBank/DDBJ databases">
        <title>High-quality long-read genome of Scophthalmus maximus.</title>
        <authorList>
            <person name="Lien S."/>
            <person name="Martinez P."/>
        </authorList>
    </citation>
    <scope>NUCLEOTIDE SEQUENCE [LARGE SCALE GENOMIC DNA]</scope>
</reference>
<dbReference type="Proteomes" id="UP000694558">
    <property type="component" value="Chromosome 10"/>
</dbReference>
<proteinExistence type="predicted"/>
<evidence type="ECO:0000313" key="2">
    <source>
        <dbReference type="Proteomes" id="UP000694558"/>
    </source>
</evidence>
<sequence>MDLNFVEGFILCPSLQKQTGPRRETRPRTIHKALMDDSFTGDASSSTKSWGEFAVRCLGVDPWSRTWNRFNCPFALNSPQCGRRCR</sequence>
<protein>
    <submittedName>
        <fullName evidence="1">Uncharacterized protein</fullName>
    </submittedName>
</protein>
<evidence type="ECO:0000313" key="1">
    <source>
        <dbReference type="Ensembl" id="ENSSMAP00000052945.1"/>
    </source>
</evidence>